<protein>
    <submittedName>
        <fullName evidence="1">Uncharacterized protein</fullName>
    </submittedName>
</protein>
<organism evidence="1 2">
    <name type="scientific">Digitaria exilis</name>
    <dbReference type="NCBI Taxonomy" id="1010633"/>
    <lineage>
        <taxon>Eukaryota</taxon>
        <taxon>Viridiplantae</taxon>
        <taxon>Streptophyta</taxon>
        <taxon>Embryophyta</taxon>
        <taxon>Tracheophyta</taxon>
        <taxon>Spermatophyta</taxon>
        <taxon>Magnoliopsida</taxon>
        <taxon>Liliopsida</taxon>
        <taxon>Poales</taxon>
        <taxon>Poaceae</taxon>
        <taxon>PACMAD clade</taxon>
        <taxon>Panicoideae</taxon>
        <taxon>Panicodae</taxon>
        <taxon>Paniceae</taxon>
        <taxon>Anthephorinae</taxon>
        <taxon>Digitaria</taxon>
    </lineage>
</organism>
<name>A0A835AE62_9POAL</name>
<dbReference type="OrthoDB" id="1932741at2759"/>
<keyword evidence="2" id="KW-1185">Reference proteome</keyword>
<accession>A0A835AE62</accession>
<evidence type="ECO:0000313" key="2">
    <source>
        <dbReference type="Proteomes" id="UP000636709"/>
    </source>
</evidence>
<gene>
    <name evidence="1" type="ORF">HU200_057765</name>
</gene>
<comment type="caution">
    <text evidence="1">The sequence shown here is derived from an EMBL/GenBank/DDBJ whole genome shotgun (WGS) entry which is preliminary data.</text>
</comment>
<dbReference type="AlphaFoldDB" id="A0A835AE62"/>
<reference evidence="1" key="1">
    <citation type="submission" date="2020-07" db="EMBL/GenBank/DDBJ databases">
        <title>Genome sequence and genetic diversity analysis of an under-domesticated orphan crop, white fonio (Digitaria exilis).</title>
        <authorList>
            <person name="Bennetzen J.L."/>
            <person name="Chen S."/>
            <person name="Ma X."/>
            <person name="Wang X."/>
            <person name="Yssel A.E.J."/>
            <person name="Chaluvadi S.R."/>
            <person name="Johnson M."/>
            <person name="Gangashetty P."/>
            <person name="Hamidou F."/>
            <person name="Sanogo M.D."/>
            <person name="Zwaenepoel A."/>
            <person name="Wallace J."/>
            <person name="Van De Peer Y."/>
            <person name="Van Deynze A."/>
        </authorList>
    </citation>
    <scope>NUCLEOTIDE SEQUENCE</scope>
    <source>
        <tissue evidence="1">Leaves</tissue>
    </source>
</reference>
<dbReference type="Proteomes" id="UP000636709">
    <property type="component" value="Unassembled WGS sequence"/>
</dbReference>
<proteinExistence type="predicted"/>
<dbReference type="EMBL" id="JACEFO010002444">
    <property type="protein sequence ID" value="KAF8660199.1"/>
    <property type="molecule type" value="Genomic_DNA"/>
</dbReference>
<evidence type="ECO:0000313" key="1">
    <source>
        <dbReference type="EMBL" id="KAF8660199.1"/>
    </source>
</evidence>
<sequence length="108" mass="11949">MLRLFPTPFSLGTLEVWVTDKCKTARGTLHSARLDVACLQESKLSVTSQRKTRSLIPVSARNMRSLTMTSFIARRCSLTTTFASTASDYTFSATNVYAPADPSRDSIH</sequence>